<evidence type="ECO:0000259" key="12">
    <source>
        <dbReference type="Pfam" id="PF07715"/>
    </source>
</evidence>
<accession>A0ABP8GKR6</accession>
<comment type="similarity">
    <text evidence="8 9">Belongs to the TonB-dependent receptor family.</text>
</comment>
<comment type="caution">
    <text evidence="13">The sequence shown here is derived from an EMBL/GenBank/DDBJ whole genome shotgun (WGS) entry which is preliminary data.</text>
</comment>
<dbReference type="InterPro" id="IPR012910">
    <property type="entry name" value="Plug_dom"/>
</dbReference>
<dbReference type="Gene3D" id="2.40.170.20">
    <property type="entry name" value="TonB-dependent receptor, beta-barrel domain"/>
    <property type="match status" value="1"/>
</dbReference>
<evidence type="ECO:0000256" key="10">
    <source>
        <dbReference type="SAM" id="Phobius"/>
    </source>
</evidence>
<dbReference type="Proteomes" id="UP001500582">
    <property type="component" value="Unassembled WGS sequence"/>
</dbReference>
<dbReference type="InterPro" id="IPR000531">
    <property type="entry name" value="Beta-barrel_TonB"/>
</dbReference>
<dbReference type="InterPro" id="IPR039426">
    <property type="entry name" value="TonB-dep_rcpt-like"/>
</dbReference>
<evidence type="ECO:0000256" key="9">
    <source>
        <dbReference type="RuleBase" id="RU003357"/>
    </source>
</evidence>
<evidence type="ECO:0000256" key="7">
    <source>
        <dbReference type="ARBA" id="ARBA00023237"/>
    </source>
</evidence>
<dbReference type="Gene3D" id="2.60.40.1120">
    <property type="entry name" value="Carboxypeptidase-like, regulatory domain"/>
    <property type="match status" value="1"/>
</dbReference>
<dbReference type="CDD" id="cd01347">
    <property type="entry name" value="ligand_gated_channel"/>
    <property type="match status" value="1"/>
</dbReference>
<evidence type="ECO:0000256" key="8">
    <source>
        <dbReference type="PROSITE-ProRule" id="PRU01360"/>
    </source>
</evidence>
<keyword evidence="2 8" id="KW-0813">Transport</keyword>
<organism evidence="13 14">
    <name type="scientific">Mucilaginibacter gynuensis</name>
    <dbReference type="NCBI Taxonomy" id="1302236"/>
    <lineage>
        <taxon>Bacteria</taxon>
        <taxon>Pseudomonadati</taxon>
        <taxon>Bacteroidota</taxon>
        <taxon>Sphingobacteriia</taxon>
        <taxon>Sphingobacteriales</taxon>
        <taxon>Sphingobacteriaceae</taxon>
        <taxon>Mucilaginibacter</taxon>
    </lineage>
</organism>
<dbReference type="PANTHER" id="PTHR30069">
    <property type="entry name" value="TONB-DEPENDENT OUTER MEMBRANE RECEPTOR"/>
    <property type="match status" value="1"/>
</dbReference>
<dbReference type="PROSITE" id="PS52016">
    <property type="entry name" value="TONB_DEPENDENT_REC_3"/>
    <property type="match status" value="1"/>
</dbReference>
<comment type="subcellular location">
    <subcellularLocation>
        <location evidence="1 8">Cell outer membrane</location>
        <topology evidence="1 8">Multi-pass membrane protein</topology>
    </subcellularLocation>
</comment>
<evidence type="ECO:0000256" key="5">
    <source>
        <dbReference type="ARBA" id="ARBA00023077"/>
    </source>
</evidence>
<evidence type="ECO:0000256" key="6">
    <source>
        <dbReference type="ARBA" id="ARBA00023136"/>
    </source>
</evidence>
<keyword evidence="14" id="KW-1185">Reference proteome</keyword>
<keyword evidence="5 9" id="KW-0798">TonB box</keyword>
<feature type="domain" description="TonB-dependent receptor-like beta-barrel" evidence="11">
    <location>
        <begin position="339"/>
        <end position="765"/>
    </location>
</feature>
<gene>
    <name evidence="13" type="ORF">GCM10023149_28290</name>
</gene>
<dbReference type="Gene3D" id="2.170.130.10">
    <property type="entry name" value="TonB-dependent receptor, plug domain"/>
    <property type="match status" value="1"/>
</dbReference>
<keyword evidence="7 8" id="KW-0998">Cell outer membrane</keyword>
<evidence type="ECO:0000259" key="11">
    <source>
        <dbReference type="Pfam" id="PF00593"/>
    </source>
</evidence>
<evidence type="ECO:0000313" key="14">
    <source>
        <dbReference type="Proteomes" id="UP001500582"/>
    </source>
</evidence>
<dbReference type="Pfam" id="PF07715">
    <property type="entry name" value="Plug"/>
    <property type="match status" value="1"/>
</dbReference>
<dbReference type="InterPro" id="IPR037066">
    <property type="entry name" value="Plug_dom_sf"/>
</dbReference>
<evidence type="ECO:0000256" key="4">
    <source>
        <dbReference type="ARBA" id="ARBA00022692"/>
    </source>
</evidence>
<sequence length="800" mass="86434">MLSHQLAVQKGGVLRTHSRILQITAALFILFLAIPFTISAQTSNTGNAAVNGSVTDSEGHTLPYATVSVSGGTNGRTDEQGKFEFKGLTAGVHQVSVSMVGYQPVTKDVELVANGSIEVSFALQGGNALSEVVVTAGRKAESINEVPSSVSILNARQVREQLNVNPSVASILGNTIPGLGTATNKATNSGQTLRGRQVLVLIDGIPQSTPLMNGSRDIRTLDPAVIDRVEVIKGATSIYGNGSAGGIINFITKKPATDKTFSGTSSIGMSGNLANTANTLGYRVSQSFAGTINRFSYVVNGTYNYTGVQRDAKGNVNAQPDGLGENALYNTFIKLGYHIDDNSDVTASYNLFRSTQNSDYVNVIGKYGVNPSVGQKGDDPGEPAGTPYNHNVLVSYHNKALPYNTTLDLSGYYNGFISMNRYVAQASAWYGPGQTKIQSFKKGLRVTLNTPWTMGALGDGEVTYGLDLLNDRTNQILTDGRVYIPDMNMVNQAPYAQMKLDLLTNFILKAGIRYENANVKVKDYSTIAKGPNNEGSIAVKGGKIPYKTTTFNAGLRYNKYEIFNPFVSFSQGFAINELGRILRSATSNTLESITTDPIITNNYEAGFSSTIGKLNLTASYYISKSNLGANLVDNGNGVLVAQREPENIHGYELTADLLLSPQWTVGGSYAYVEGKSEQTNGTKVYLNGLRIAPPKATGYLGYRPYNKLDMKLFWVYTGSRDRFDVRSTGLYANSEGPVKSINLFNFVANYKFTSKFSAGLGVENLFNNSYYPVVSQYRAIDAEYVRGNGATANLNLYYNF</sequence>
<evidence type="ECO:0000256" key="3">
    <source>
        <dbReference type="ARBA" id="ARBA00022452"/>
    </source>
</evidence>
<keyword evidence="3 8" id="KW-1134">Transmembrane beta strand</keyword>
<dbReference type="SUPFAM" id="SSF49464">
    <property type="entry name" value="Carboxypeptidase regulatory domain-like"/>
    <property type="match status" value="1"/>
</dbReference>
<evidence type="ECO:0000313" key="13">
    <source>
        <dbReference type="EMBL" id="GAA4325759.1"/>
    </source>
</evidence>
<keyword evidence="6 8" id="KW-0472">Membrane</keyword>
<evidence type="ECO:0000256" key="1">
    <source>
        <dbReference type="ARBA" id="ARBA00004571"/>
    </source>
</evidence>
<name>A0ABP8GKR6_9SPHI</name>
<dbReference type="Pfam" id="PF00593">
    <property type="entry name" value="TonB_dep_Rec_b-barrel"/>
    <property type="match status" value="1"/>
</dbReference>
<dbReference type="InterPro" id="IPR008969">
    <property type="entry name" value="CarboxyPept-like_regulatory"/>
</dbReference>
<keyword evidence="10" id="KW-1133">Transmembrane helix</keyword>
<proteinExistence type="inferred from homology"/>
<dbReference type="RefSeq" id="WP_345211750.1">
    <property type="nucleotide sequence ID" value="NZ_BAABFT010000006.1"/>
</dbReference>
<feature type="transmembrane region" description="Helical" evidence="10">
    <location>
        <begin position="20"/>
        <end position="38"/>
    </location>
</feature>
<keyword evidence="4 8" id="KW-0812">Transmembrane</keyword>
<dbReference type="Pfam" id="PF13620">
    <property type="entry name" value="CarboxypepD_reg"/>
    <property type="match status" value="1"/>
</dbReference>
<reference evidence="14" key="1">
    <citation type="journal article" date="2019" name="Int. J. Syst. Evol. Microbiol.">
        <title>The Global Catalogue of Microorganisms (GCM) 10K type strain sequencing project: providing services to taxonomists for standard genome sequencing and annotation.</title>
        <authorList>
            <consortium name="The Broad Institute Genomics Platform"/>
            <consortium name="The Broad Institute Genome Sequencing Center for Infectious Disease"/>
            <person name="Wu L."/>
            <person name="Ma J."/>
        </authorList>
    </citation>
    <scope>NUCLEOTIDE SEQUENCE [LARGE SCALE GENOMIC DNA]</scope>
    <source>
        <strain evidence="14">JCM 17705</strain>
    </source>
</reference>
<keyword evidence="13" id="KW-0675">Receptor</keyword>
<feature type="domain" description="TonB-dependent receptor plug" evidence="12">
    <location>
        <begin position="143"/>
        <end position="247"/>
    </location>
</feature>
<protein>
    <submittedName>
        <fullName evidence="13">TonB-dependent siderophore receptor</fullName>
    </submittedName>
</protein>
<evidence type="ECO:0000256" key="2">
    <source>
        <dbReference type="ARBA" id="ARBA00022448"/>
    </source>
</evidence>
<dbReference type="EMBL" id="BAABFT010000006">
    <property type="protein sequence ID" value="GAA4325759.1"/>
    <property type="molecule type" value="Genomic_DNA"/>
</dbReference>
<dbReference type="SUPFAM" id="SSF56935">
    <property type="entry name" value="Porins"/>
    <property type="match status" value="1"/>
</dbReference>
<dbReference type="PANTHER" id="PTHR30069:SF42">
    <property type="entry name" value="FERRIC AEROBACTIN RECEPTOR"/>
    <property type="match status" value="1"/>
</dbReference>
<dbReference type="InterPro" id="IPR036942">
    <property type="entry name" value="Beta-barrel_TonB_sf"/>
</dbReference>